<gene>
    <name evidence="4" type="primary">rpsR</name>
    <name evidence="6" type="ORF">A3A16_02335</name>
</gene>
<reference evidence="6 7" key="1">
    <citation type="journal article" date="2016" name="Nat. Commun.">
        <title>Thousands of microbial genomes shed light on interconnected biogeochemical processes in an aquifer system.</title>
        <authorList>
            <person name="Anantharaman K."/>
            <person name="Brown C.T."/>
            <person name="Hug L.A."/>
            <person name="Sharon I."/>
            <person name="Castelle C.J."/>
            <person name="Probst A.J."/>
            <person name="Thomas B.C."/>
            <person name="Singh A."/>
            <person name="Wilkins M.J."/>
            <person name="Karaoz U."/>
            <person name="Brodie E.L."/>
            <person name="Williams K.H."/>
            <person name="Hubbard S.S."/>
            <person name="Banfield J.F."/>
        </authorList>
    </citation>
    <scope>NUCLEOTIDE SEQUENCE [LARGE SCALE GENOMIC DNA]</scope>
</reference>
<dbReference type="AlphaFoldDB" id="A0A1G1ZPY2"/>
<dbReference type="Pfam" id="PF01084">
    <property type="entry name" value="Ribosomal_S18"/>
    <property type="match status" value="1"/>
</dbReference>
<dbReference type="PRINTS" id="PR00974">
    <property type="entry name" value="RIBOSOMALS18"/>
</dbReference>
<dbReference type="GO" id="GO:0006412">
    <property type="term" value="P:translation"/>
    <property type="evidence" value="ECO:0007669"/>
    <property type="project" value="UniProtKB-UniRule"/>
</dbReference>
<organism evidence="6 7">
    <name type="scientific">Candidatus Harrisonbacteria bacterium RIFCSPLOWO2_01_FULL_44_18</name>
    <dbReference type="NCBI Taxonomy" id="1798407"/>
    <lineage>
        <taxon>Bacteria</taxon>
        <taxon>Candidatus Harrisoniibacteriota</taxon>
    </lineage>
</organism>
<evidence type="ECO:0000256" key="1">
    <source>
        <dbReference type="ARBA" id="ARBA00005589"/>
    </source>
</evidence>
<name>A0A1G1ZPY2_9BACT</name>
<protein>
    <recommendedName>
        <fullName evidence="4">Small ribosomal subunit protein bS18</fullName>
    </recommendedName>
</protein>
<dbReference type="Gene3D" id="4.10.640.10">
    <property type="entry name" value="Ribosomal protein S18"/>
    <property type="match status" value="1"/>
</dbReference>
<evidence type="ECO:0000313" key="6">
    <source>
        <dbReference type="EMBL" id="OGY65877.1"/>
    </source>
</evidence>
<dbReference type="HAMAP" id="MF_00270">
    <property type="entry name" value="Ribosomal_bS18"/>
    <property type="match status" value="1"/>
</dbReference>
<dbReference type="PANTHER" id="PTHR13479">
    <property type="entry name" value="30S RIBOSOMAL PROTEIN S18"/>
    <property type="match status" value="1"/>
</dbReference>
<evidence type="ECO:0000256" key="5">
    <source>
        <dbReference type="RuleBase" id="RU003910"/>
    </source>
</evidence>
<dbReference type="GO" id="GO:0070181">
    <property type="term" value="F:small ribosomal subunit rRNA binding"/>
    <property type="evidence" value="ECO:0007669"/>
    <property type="project" value="TreeGrafter"/>
</dbReference>
<accession>A0A1G1ZPY2</accession>
<dbReference type="InterPro" id="IPR001648">
    <property type="entry name" value="Ribosomal_bS18"/>
</dbReference>
<evidence type="ECO:0000313" key="7">
    <source>
        <dbReference type="Proteomes" id="UP000177942"/>
    </source>
</evidence>
<sequence length="66" mass="7720">MTQCFFCSQNLEEVDYKEHGLLKRFTSGQAKIIDPRYTGTCAKHQRKLAKAVKRARFMGLLPFVRR</sequence>
<comment type="caution">
    <text evidence="6">The sequence shown here is derived from an EMBL/GenBank/DDBJ whole genome shotgun (WGS) entry which is preliminary data.</text>
</comment>
<proteinExistence type="inferred from homology"/>
<evidence type="ECO:0000256" key="4">
    <source>
        <dbReference type="HAMAP-Rule" id="MF_00270"/>
    </source>
</evidence>
<dbReference type="STRING" id="1798407.A3A16_02335"/>
<comment type="subunit">
    <text evidence="4">Part of the 30S ribosomal subunit. Forms a tight heterodimer with protein bS6.</text>
</comment>
<dbReference type="Proteomes" id="UP000177942">
    <property type="component" value="Unassembled WGS sequence"/>
</dbReference>
<dbReference type="EMBL" id="MHJJ01000006">
    <property type="protein sequence ID" value="OGY65877.1"/>
    <property type="molecule type" value="Genomic_DNA"/>
</dbReference>
<dbReference type="NCBIfam" id="TIGR00165">
    <property type="entry name" value="S18"/>
    <property type="match status" value="1"/>
</dbReference>
<evidence type="ECO:0000256" key="3">
    <source>
        <dbReference type="ARBA" id="ARBA00023274"/>
    </source>
</evidence>
<dbReference type="GO" id="GO:0003735">
    <property type="term" value="F:structural constituent of ribosome"/>
    <property type="evidence" value="ECO:0007669"/>
    <property type="project" value="InterPro"/>
</dbReference>
<keyword evidence="2 4" id="KW-0689">Ribosomal protein</keyword>
<keyword evidence="3 4" id="KW-0687">Ribonucleoprotein</keyword>
<dbReference type="InterPro" id="IPR036870">
    <property type="entry name" value="Ribosomal_bS18_sf"/>
</dbReference>
<comment type="function">
    <text evidence="4">Binds as a heterodimer with protein bS6 to the central domain of the 16S rRNA, where it helps stabilize the platform of the 30S subunit.</text>
</comment>
<dbReference type="SUPFAM" id="SSF46911">
    <property type="entry name" value="Ribosomal protein S18"/>
    <property type="match status" value="1"/>
</dbReference>
<dbReference type="PANTHER" id="PTHR13479:SF40">
    <property type="entry name" value="SMALL RIBOSOMAL SUBUNIT PROTEIN BS18M"/>
    <property type="match status" value="1"/>
</dbReference>
<comment type="similarity">
    <text evidence="1 4 5">Belongs to the bacterial ribosomal protein bS18 family.</text>
</comment>
<keyword evidence="4" id="KW-0699">rRNA-binding</keyword>
<evidence type="ECO:0000256" key="2">
    <source>
        <dbReference type="ARBA" id="ARBA00022980"/>
    </source>
</evidence>
<dbReference type="GO" id="GO:0022627">
    <property type="term" value="C:cytosolic small ribosomal subunit"/>
    <property type="evidence" value="ECO:0007669"/>
    <property type="project" value="TreeGrafter"/>
</dbReference>
<keyword evidence="4" id="KW-0694">RNA-binding</keyword>